<dbReference type="Gene3D" id="3.40.109.10">
    <property type="entry name" value="NADH Oxidase"/>
    <property type="match status" value="1"/>
</dbReference>
<evidence type="ECO:0000256" key="2">
    <source>
        <dbReference type="ARBA" id="ARBA00023002"/>
    </source>
</evidence>
<keyword evidence="2" id="KW-0560">Oxidoreductase</keyword>
<dbReference type="SUPFAM" id="SSF55469">
    <property type="entry name" value="FMN-dependent nitroreductase-like"/>
    <property type="match status" value="1"/>
</dbReference>
<dbReference type="InterPro" id="IPR000415">
    <property type="entry name" value="Nitroreductase-like"/>
</dbReference>
<reference evidence="4 5" key="1">
    <citation type="submission" date="2017-04" db="EMBL/GenBank/DDBJ databases">
        <title>Novel microbial lineages endemic to geothermal iron-oxide mats fill important gaps in the evolutionary history of Archaea.</title>
        <authorList>
            <person name="Jay Z.J."/>
            <person name="Beam J.P."/>
            <person name="Dlakic M."/>
            <person name="Rusch D.B."/>
            <person name="Kozubal M.A."/>
            <person name="Inskeep W.P."/>
        </authorList>
    </citation>
    <scope>NUCLEOTIDE SEQUENCE [LARGE SCALE GENOMIC DNA]</scope>
    <source>
        <strain evidence="4">ECH_B_SAG-M15</strain>
    </source>
</reference>
<protein>
    <submittedName>
        <fullName evidence="4">Nitroreductase</fullName>
    </submittedName>
</protein>
<gene>
    <name evidence="4" type="ORF">B9Q08_06135</name>
</gene>
<feature type="domain" description="Nitroreductase" evidence="3">
    <location>
        <begin position="9"/>
        <end position="77"/>
    </location>
</feature>
<dbReference type="PANTHER" id="PTHR43673">
    <property type="entry name" value="NAD(P)H NITROREDUCTASE YDGI-RELATED"/>
    <property type="match status" value="1"/>
</dbReference>
<dbReference type="AlphaFoldDB" id="A0A2R6ATV2"/>
<name>A0A2R6ATV2_9ARCH</name>
<dbReference type="InterPro" id="IPR029479">
    <property type="entry name" value="Nitroreductase"/>
</dbReference>
<comment type="caution">
    <text evidence="4">The sequence shown here is derived from an EMBL/GenBank/DDBJ whole genome shotgun (WGS) entry which is preliminary data.</text>
</comment>
<dbReference type="Proteomes" id="UP000240490">
    <property type="component" value="Unassembled WGS sequence"/>
</dbReference>
<sequence>MDVFKAVSSRLEIREFADKPVPDEVKLRVLEAARLSPSGVNTQHWRFILVDDKKALRELADMSTTGKWVGDAAFAVIVLTDPKYPFHRLDAGRVISSMQLVAWEDGVGSRIYTGIDEQRMRGRFGIPQSLEITAVVGFGYPKRRVLGRKNRLPLEKVAFQGRYGEPLSLKH</sequence>
<evidence type="ECO:0000259" key="3">
    <source>
        <dbReference type="Pfam" id="PF00881"/>
    </source>
</evidence>
<accession>A0A2R6ATV2</accession>
<dbReference type="PANTHER" id="PTHR43673:SF10">
    <property type="entry name" value="NADH DEHYDROGENASE_NAD(P)H NITROREDUCTASE XCC3605-RELATED"/>
    <property type="match status" value="1"/>
</dbReference>
<dbReference type="GO" id="GO:0016491">
    <property type="term" value="F:oxidoreductase activity"/>
    <property type="evidence" value="ECO:0007669"/>
    <property type="project" value="UniProtKB-KW"/>
</dbReference>
<evidence type="ECO:0000313" key="4">
    <source>
        <dbReference type="EMBL" id="PSN89816.1"/>
    </source>
</evidence>
<proteinExistence type="inferred from homology"/>
<evidence type="ECO:0000256" key="1">
    <source>
        <dbReference type="ARBA" id="ARBA00007118"/>
    </source>
</evidence>
<organism evidence="4 5">
    <name type="scientific">Candidatus Marsarchaeota G2 archaeon ECH_B_SAG-M15</name>
    <dbReference type="NCBI Taxonomy" id="1978162"/>
    <lineage>
        <taxon>Archaea</taxon>
        <taxon>Candidatus Marsarchaeota</taxon>
        <taxon>Candidatus Marsarchaeota group 2</taxon>
    </lineage>
</organism>
<evidence type="ECO:0000313" key="5">
    <source>
        <dbReference type="Proteomes" id="UP000240490"/>
    </source>
</evidence>
<dbReference type="EMBL" id="NEXJ01000107">
    <property type="protein sequence ID" value="PSN89816.1"/>
    <property type="molecule type" value="Genomic_DNA"/>
</dbReference>
<comment type="similarity">
    <text evidence="1">Belongs to the nitroreductase family.</text>
</comment>
<dbReference type="Pfam" id="PF00881">
    <property type="entry name" value="Nitroreductase"/>
    <property type="match status" value="1"/>
</dbReference>